<dbReference type="Proteomes" id="UP001524473">
    <property type="component" value="Unassembled WGS sequence"/>
</dbReference>
<sequence>MKIRKGVQVYTVRDFIKTPEGYESSLKKISEIGYDSVQTFGYHMSEAEHKAFLKDLGLKQESVGGNYEEMVKDPEAIKKAIELAHFYETDLISVGTLPIPLRESREGYLQYAEGINKIGAEMKKEGVKLIYHPHALEFFSLGGGENGFDVLFDATDPEVFWYCLDTHWLQSGGKNPPDYIRKAKGRMSVVHFKDYKIVGGADPIEQVCKDFAEVGEGNLNWPAIIEACREVGVEAVIVEQDVCPRDPFDCLKTSFDNMVKFGL</sequence>
<comment type="caution">
    <text evidence="2">The sequence shown here is derived from an EMBL/GenBank/DDBJ whole genome shotgun (WGS) entry which is preliminary data.</text>
</comment>
<dbReference type="PANTHER" id="PTHR12110:SF41">
    <property type="entry name" value="INOSOSE DEHYDRATASE"/>
    <property type="match status" value="1"/>
</dbReference>
<dbReference type="Gene3D" id="3.20.20.150">
    <property type="entry name" value="Divalent-metal-dependent TIM barrel enzymes"/>
    <property type="match status" value="1"/>
</dbReference>
<evidence type="ECO:0000313" key="2">
    <source>
        <dbReference type="EMBL" id="MCQ4838939.1"/>
    </source>
</evidence>
<name>A0ABT1RW96_9FIRM</name>
<dbReference type="SUPFAM" id="SSF51658">
    <property type="entry name" value="Xylose isomerase-like"/>
    <property type="match status" value="1"/>
</dbReference>
<reference evidence="2 3" key="1">
    <citation type="submission" date="2022-06" db="EMBL/GenBank/DDBJ databases">
        <title>Isolation of gut microbiota from human fecal samples.</title>
        <authorList>
            <person name="Pamer E.G."/>
            <person name="Barat B."/>
            <person name="Waligurski E."/>
            <person name="Medina S."/>
            <person name="Paddock L."/>
            <person name="Mostad J."/>
        </authorList>
    </citation>
    <scope>NUCLEOTIDE SEQUENCE [LARGE SCALE GENOMIC DNA]</scope>
    <source>
        <strain evidence="2 3">DFI.9.73</strain>
    </source>
</reference>
<organism evidence="2 3">
    <name type="scientific">Neglectibacter timonensis</name>
    <dbReference type="NCBI Taxonomy" id="1776382"/>
    <lineage>
        <taxon>Bacteria</taxon>
        <taxon>Bacillati</taxon>
        <taxon>Bacillota</taxon>
        <taxon>Clostridia</taxon>
        <taxon>Eubacteriales</taxon>
        <taxon>Oscillospiraceae</taxon>
        <taxon>Neglectibacter</taxon>
    </lineage>
</organism>
<protein>
    <submittedName>
        <fullName evidence="2">Sugar phosphate isomerase/epimerase</fullName>
    </submittedName>
</protein>
<dbReference type="GeneID" id="90531798"/>
<dbReference type="InterPro" id="IPR036237">
    <property type="entry name" value="Xyl_isomerase-like_sf"/>
</dbReference>
<gene>
    <name evidence="2" type="ORF">NE695_03295</name>
</gene>
<dbReference type="GO" id="GO:0016853">
    <property type="term" value="F:isomerase activity"/>
    <property type="evidence" value="ECO:0007669"/>
    <property type="project" value="UniProtKB-KW"/>
</dbReference>
<dbReference type="InterPro" id="IPR013022">
    <property type="entry name" value="Xyl_isomerase-like_TIM-brl"/>
</dbReference>
<evidence type="ECO:0000259" key="1">
    <source>
        <dbReference type="Pfam" id="PF01261"/>
    </source>
</evidence>
<keyword evidence="3" id="KW-1185">Reference proteome</keyword>
<feature type="domain" description="Xylose isomerase-like TIM barrel" evidence="1">
    <location>
        <begin position="27"/>
        <end position="239"/>
    </location>
</feature>
<proteinExistence type="predicted"/>
<evidence type="ECO:0000313" key="3">
    <source>
        <dbReference type="Proteomes" id="UP001524473"/>
    </source>
</evidence>
<dbReference type="PANTHER" id="PTHR12110">
    <property type="entry name" value="HYDROXYPYRUVATE ISOMERASE"/>
    <property type="match status" value="1"/>
</dbReference>
<dbReference type="Pfam" id="PF01261">
    <property type="entry name" value="AP_endonuc_2"/>
    <property type="match status" value="1"/>
</dbReference>
<dbReference type="RefSeq" id="WP_066862176.1">
    <property type="nucleotide sequence ID" value="NZ_CABKVV010000012.1"/>
</dbReference>
<accession>A0ABT1RW96</accession>
<keyword evidence="2" id="KW-0413">Isomerase</keyword>
<dbReference type="InterPro" id="IPR050312">
    <property type="entry name" value="IolE/XylAMocC-like"/>
</dbReference>
<dbReference type="EMBL" id="JANFZH010000005">
    <property type="protein sequence ID" value="MCQ4838939.1"/>
    <property type="molecule type" value="Genomic_DNA"/>
</dbReference>